<evidence type="ECO:0000256" key="1">
    <source>
        <dbReference type="ARBA" id="ARBA00022536"/>
    </source>
</evidence>
<accession>A0A814K4G2</accession>
<dbReference type="PANTHER" id="PTHR24049:SF22">
    <property type="entry name" value="DROSOPHILA CRUMBS HOMOLOG"/>
    <property type="match status" value="1"/>
</dbReference>
<name>A0A814K4G2_9BILA</name>
<protein>
    <recommendedName>
        <fullName evidence="7">EGF-like domain-containing protein</fullName>
    </recommendedName>
</protein>
<evidence type="ECO:0000313" key="9">
    <source>
        <dbReference type="Proteomes" id="UP000663879"/>
    </source>
</evidence>
<evidence type="ECO:0000256" key="3">
    <source>
        <dbReference type="ARBA" id="ARBA00022737"/>
    </source>
</evidence>
<dbReference type="GO" id="GO:0005886">
    <property type="term" value="C:plasma membrane"/>
    <property type="evidence" value="ECO:0007669"/>
    <property type="project" value="TreeGrafter"/>
</dbReference>
<comment type="caution">
    <text evidence="5">Lacks conserved residue(s) required for the propagation of feature annotation.</text>
</comment>
<gene>
    <name evidence="8" type="ORF">OXX778_LOCUS18593</name>
</gene>
<evidence type="ECO:0000259" key="7">
    <source>
        <dbReference type="PROSITE" id="PS50026"/>
    </source>
</evidence>
<dbReference type="Proteomes" id="UP000663879">
    <property type="component" value="Unassembled WGS sequence"/>
</dbReference>
<evidence type="ECO:0000256" key="2">
    <source>
        <dbReference type="ARBA" id="ARBA00022729"/>
    </source>
</evidence>
<feature type="disulfide bond" evidence="5">
    <location>
        <begin position="206"/>
        <end position="215"/>
    </location>
</feature>
<dbReference type="EMBL" id="CAJNOC010005223">
    <property type="protein sequence ID" value="CAF1046108.1"/>
    <property type="molecule type" value="Genomic_DNA"/>
</dbReference>
<dbReference type="OrthoDB" id="430340at2759"/>
<keyword evidence="1 5" id="KW-0245">EGF-like domain</keyword>
<dbReference type="GO" id="GO:0007157">
    <property type="term" value="P:heterophilic cell-cell adhesion via plasma membrane cell adhesion molecules"/>
    <property type="evidence" value="ECO:0007669"/>
    <property type="project" value="TreeGrafter"/>
</dbReference>
<proteinExistence type="predicted"/>
<evidence type="ECO:0000313" key="8">
    <source>
        <dbReference type="EMBL" id="CAF1046108.1"/>
    </source>
</evidence>
<dbReference type="GO" id="GO:0032991">
    <property type="term" value="C:protein-containing complex"/>
    <property type="evidence" value="ECO:0007669"/>
    <property type="project" value="TreeGrafter"/>
</dbReference>
<feature type="domain" description="EGF-like" evidence="7">
    <location>
        <begin position="138"/>
        <end position="177"/>
    </location>
</feature>
<dbReference type="SMART" id="SM00181">
    <property type="entry name" value="EGF"/>
    <property type="match status" value="3"/>
</dbReference>
<dbReference type="PROSITE" id="PS50026">
    <property type="entry name" value="EGF_3"/>
    <property type="match status" value="3"/>
</dbReference>
<feature type="domain" description="EGF-like" evidence="7">
    <location>
        <begin position="179"/>
        <end position="216"/>
    </location>
</feature>
<feature type="disulfide bond" evidence="5">
    <location>
        <begin position="105"/>
        <end position="115"/>
    </location>
</feature>
<feature type="disulfide bond" evidence="5">
    <location>
        <begin position="167"/>
        <end position="176"/>
    </location>
</feature>
<dbReference type="PANTHER" id="PTHR24049">
    <property type="entry name" value="CRUMBS FAMILY MEMBER"/>
    <property type="match status" value="1"/>
</dbReference>
<dbReference type="InterPro" id="IPR051022">
    <property type="entry name" value="Notch_Cell-Fate_Det"/>
</dbReference>
<keyword evidence="6" id="KW-0472">Membrane</keyword>
<dbReference type="PROSITE" id="PS00022">
    <property type="entry name" value="EGF_1"/>
    <property type="match status" value="3"/>
</dbReference>
<dbReference type="CDD" id="cd00054">
    <property type="entry name" value="EGF_CA"/>
    <property type="match status" value="1"/>
</dbReference>
<keyword evidence="4 5" id="KW-1015">Disulfide bond</keyword>
<evidence type="ECO:0000256" key="4">
    <source>
        <dbReference type="ARBA" id="ARBA00023157"/>
    </source>
</evidence>
<dbReference type="GO" id="GO:0045197">
    <property type="term" value="P:establishment or maintenance of epithelial cell apical/basal polarity"/>
    <property type="evidence" value="ECO:0007669"/>
    <property type="project" value="TreeGrafter"/>
</dbReference>
<organism evidence="8 9">
    <name type="scientific">Brachionus calyciflorus</name>
    <dbReference type="NCBI Taxonomy" id="104777"/>
    <lineage>
        <taxon>Eukaryota</taxon>
        <taxon>Metazoa</taxon>
        <taxon>Spiralia</taxon>
        <taxon>Gnathifera</taxon>
        <taxon>Rotifera</taxon>
        <taxon>Eurotatoria</taxon>
        <taxon>Monogononta</taxon>
        <taxon>Pseudotrocha</taxon>
        <taxon>Ploima</taxon>
        <taxon>Brachionidae</taxon>
        <taxon>Brachionus</taxon>
    </lineage>
</organism>
<dbReference type="AlphaFoldDB" id="A0A814K4G2"/>
<feature type="disulfide bond" evidence="5">
    <location>
        <begin position="126"/>
        <end position="135"/>
    </location>
</feature>
<dbReference type="Pfam" id="PF00008">
    <property type="entry name" value="EGF"/>
    <property type="match status" value="1"/>
</dbReference>
<dbReference type="PROSITE" id="PS01186">
    <property type="entry name" value="EGF_2"/>
    <property type="match status" value="2"/>
</dbReference>
<sequence>MIITTNSLILTSENSISTPENMISTSEKIILTSEITISTSENMISPSPKIVSTSENLITTLQIKDSLATESKTILNFKSLDDLMFKETKLVIDALNDPTQDLTGCLINCSHHGRCNLIREKFKCECQNGYKGSMCEVNTNICKKSKQCLYNGVCIPLDNNESFKCECQYPYYGPHCEFEINLCEEIKCSNNGVCQVNETKIPYCKCFNYFIGEQCEEPEIILKNITTIISISSFIAIGIICLVFLLIIFNDGFNFYNNVKNEKLLKKNKYKNRIIIKRFRYFTRK</sequence>
<feature type="domain" description="EGF-like" evidence="7">
    <location>
        <begin position="101"/>
        <end position="136"/>
    </location>
</feature>
<dbReference type="InterPro" id="IPR000742">
    <property type="entry name" value="EGF"/>
</dbReference>
<keyword evidence="6" id="KW-0812">Transmembrane</keyword>
<dbReference type="Gene3D" id="2.10.25.10">
    <property type="entry name" value="Laminin"/>
    <property type="match status" value="2"/>
</dbReference>
<evidence type="ECO:0000256" key="5">
    <source>
        <dbReference type="PROSITE-ProRule" id="PRU00076"/>
    </source>
</evidence>
<feature type="transmembrane region" description="Helical" evidence="6">
    <location>
        <begin position="228"/>
        <end position="249"/>
    </location>
</feature>
<keyword evidence="6" id="KW-1133">Transmembrane helix</keyword>
<comment type="caution">
    <text evidence="8">The sequence shown here is derived from an EMBL/GenBank/DDBJ whole genome shotgun (WGS) entry which is preliminary data.</text>
</comment>
<evidence type="ECO:0000256" key="6">
    <source>
        <dbReference type="SAM" id="Phobius"/>
    </source>
</evidence>
<reference evidence="8" key="1">
    <citation type="submission" date="2021-02" db="EMBL/GenBank/DDBJ databases">
        <authorList>
            <person name="Nowell W R."/>
        </authorList>
    </citation>
    <scope>NUCLEOTIDE SEQUENCE</scope>
    <source>
        <strain evidence="8">Ploen Becks lab</strain>
    </source>
</reference>
<keyword evidence="9" id="KW-1185">Reference proteome</keyword>
<keyword evidence="2" id="KW-0732">Signal</keyword>
<keyword evidence="3" id="KW-0677">Repeat</keyword>
<feature type="disulfide bond" evidence="5">
    <location>
        <begin position="148"/>
        <end position="165"/>
    </location>
</feature>
<dbReference type="SUPFAM" id="SSF57196">
    <property type="entry name" value="EGF/Laminin"/>
    <property type="match status" value="3"/>
</dbReference>